<dbReference type="SUPFAM" id="SSF111278">
    <property type="entry name" value="SSo0622-like"/>
    <property type="match status" value="1"/>
</dbReference>
<sequence length="321" mass="35418">MGPSPPIPPSFIAKKNAILTSLSVPDDAYTDLSPKGTVDEALKPLIDRINALEGIVTTSSCSGRVSVFLEGSKGGNRKGKIDDPETGTCENAEGQAAVPGGKGMGGRWLFVSHEPVHFNQEGSYLATRLGMSYQLELYDYQKDMDINQVRLARFQFEPMILHVTTASLHHAQPILAAAINAGFRESGIQSLKNLDDAKAFPMVAIRSSGLALESIVGSMRDCMEDLGSLSEDNGGYSNDEEVHSLVREDYLDLLIKLANERFKTNTERMRRFEEDLFRREGGSALGSPWEDGKDRQERKRAEGLKQQEELRRKKVDGKRGV</sequence>
<evidence type="ECO:0000256" key="5">
    <source>
        <dbReference type="ARBA" id="ARBA00022691"/>
    </source>
</evidence>
<protein>
    <recommendedName>
        <fullName evidence="2">tRNA(Phe) 7-[(3-amino-3-carboxypropyl)-4-demethylwyosine(37)-N(4)]-methyltransferase</fullName>
        <ecNumber evidence="2">2.1.1.282</ecNumber>
    </recommendedName>
    <alternativeName>
        <fullName evidence="7">tRNA(Phe) 7-((3-amino-3-carboxypropyl)-4-demethylwyosine(37)-N(4))-methyltransferase</fullName>
    </alternativeName>
</protein>
<dbReference type="EC" id="2.1.1.282" evidence="2"/>
<evidence type="ECO:0000256" key="2">
    <source>
        <dbReference type="ARBA" id="ARBA00012750"/>
    </source>
</evidence>
<dbReference type="InterPro" id="IPR003827">
    <property type="entry name" value="tRNA_yW-synthesising"/>
</dbReference>
<feature type="domain" description="tRNA wybutosine-synthesizing protein" evidence="10">
    <location>
        <begin position="14"/>
        <end position="276"/>
    </location>
</feature>
<evidence type="ECO:0000256" key="8">
    <source>
        <dbReference type="ARBA" id="ARBA00049202"/>
    </source>
</evidence>
<accession>A0AAD9Z3W4</accession>
<dbReference type="PANTHER" id="PTHR48418:SF1">
    <property type="entry name" value="TRNA WYBUTOSINE-SYNTHESIZING PROTEIN 3"/>
    <property type="match status" value="1"/>
</dbReference>
<keyword evidence="3" id="KW-0489">Methyltransferase</keyword>
<comment type="caution">
    <text evidence="11">The sequence shown here is derived from an EMBL/GenBank/DDBJ whole genome shotgun (WGS) entry which is preliminary data.</text>
</comment>
<dbReference type="Gene3D" id="3.30.1960.10">
    <property type="entry name" value="tRNA wybutosine-synthesizing-like"/>
    <property type="match status" value="1"/>
</dbReference>
<feature type="compositionally biased region" description="Basic and acidic residues" evidence="9">
    <location>
        <begin position="290"/>
        <end position="321"/>
    </location>
</feature>
<dbReference type="GO" id="GO:0032259">
    <property type="term" value="P:methylation"/>
    <property type="evidence" value="ECO:0007669"/>
    <property type="project" value="UniProtKB-KW"/>
</dbReference>
<dbReference type="Proteomes" id="UP001276659">
    <property type="component" value="Unassembled WGS sequence"/>
</dbReference>
<keyword evidence="4" id="KW-0808">Transferase</keyword>
<keyword evidence="12" id="KW-1185">Reference proteome</keyword>
<gene>
    <name evidence="11" type="ORF">OEA41_005506</name>
</gene>
<dbReference type="Pfam" id="PF02676">
    <property type="entry name" value="TYW3"/>
    <property type="match status" value="1"/>
</dbReference>
<evidence type="ECO:0000256" key="9">
    <source>
        <dbReference type="SAM" id="MobiDB-lite"/>
    </source>
</evidence>
<dbReference type="GO" id="GO:0008168">
    <property type="term" value="F:methyltransferase activity"/>
    <property type="evidence" value="ECO:0007669"/>
    <property type="project" value="UniProtKB-KW"/>
</dbReference>
<reference evidence="11" key="1">
    <citation type="submission" date="2022-11" db="EMBL/GenBank/DDBJ databases">
        <title>Chromosomal genome sequence assembly and mating type (MAT) locus characterization of the leprose asexual lichenized fungus Lepraria neglecta (Nyl.) Erichsen.</title>
        <authorList>
            <person name="Allen J.L."/>
            <person name="Pfeffer B."/>
        </authorList>
    </citation>
    <scope>NUCLEOTIDE SEQUENCE</scope>
    <source>
        <strain evidence="11">Allen 5258</strain>
    </source>
</reference>
<proteinExistence type="inferred from homology"/>
<keyword evidence="6" id="KW-0819">tRNA processing</keyword>
<organism evidence="11 12">
    <name type="scientific">Lepraria neglecta</name>
    <dbReference type="NCBI Taxonomy" id="209136"/>
    <lineage>
        <taxon>Eukaryota</taxon>
        <taxon>Fungi</taxon>
        <taxon>Dikarya</taxon>
        <taxon>Ascomycota</taxon>
        <taxon>Pezizomycotina</taxon>
        <taxon>Lecanoromycetes</taxon>
        <taxon>OSLEUM clade</taxon>
        <taxon>Lecanoromycetidae</taxon>
        <taxon>Lecanorales</taxon>
        <taxon>Lecanorineae</taxon>
        <taxon>Stereocaulaceae</taxon>
        <taxon>Lepraria</taxon>
    </lineage>
</organism>
<name>A0AAD9Z3W4_9LECA</name>
<evidence type="ECO:0000256" key="3">
    <source>
        <dbReference type="ARBA" id="ARBA00022603"/>
    </source>
</evidence>
<evidence type="ECO:0000313" key="11">
    <source>
        <dbReference type="EMBL" id="KAK3169058.1"/>
    </source>
</evidence>
<keyword evidence="5" id="KW-0949">S-adenosyl-L-methionine</keyword>
<evidence type="ECO:0000256" key="6">
    <source>
        <dbReference type="ARBA" id="ARBA00022694"/>
    </source>
</evidence>
<dbReference type="PANTHER" id="PTHR48418">
    <property type="entry name" value="TRNA WYBUTOSINE-SYNTHESIZING PROTEIN 3"/>
    <property type="match status" value="1"/>
</dbReference>
<dbReference type="EMBL" id="JASNWA010000010">
    <property type="protein sequence ID" value="KAK3169058.1"/>
    <property type="molecule type" value="Genomic_DNA"/>
</dbReference>
<dbReference type="GO" id="GO:0008033">
    <property type="term" value="P:tRNA processing"/>
    <property type="evidence" value="ECO:0007669"/>
    <property type="project" value="UniProtKB-KW"/>
</dbReference>
<feature type="region of interest" description="Disordered" evidence="9">
    <location>
        <begin position="281"/>
        <end position="321"/>
    </location>
</feature>
<evidence type="ECO:0000313" key="12">
    <source>
        <dbReference type="Proteomes" id="UP001276659"/>
    </source>
</evidence>
<comment type="catalytic activity">
    <reaction evidence="8">
        <text>4-demethyl-7-[(3S)-3-amino-3-carboxypropyl]wyosine(37) in tRNA(Phe) + S-adenosyl-L-methionine = 7-[(3S)-3-amino-3-carboxypropyl]wyosine(37) in tRNA(Phe) + S-adenosyl-L-homocysteine + H(+)</text>
        <dbReference type="Rhea" id="RHEA:36635"/>
        <dbReference type="Rhea" id="RHEA-COMP:10378"/>
        <dbReference type="Rhea" id="RHEA-COMP:10379"/>
        <dbReference type="ChEBI" id="CHEBI:15378"/>
        <dbReference type="ChEBI" id="CHEBI:57856"/>
        <dbReference type="ChEBI" id="CHEBI:59789"/>
        <dbReference type="ChEBI" id="CHEBI:73543"/>
        <dbReference type="ChEBI" id="CHEBI:73550"/>
        <dbReference type="EC" id="2.1.1.282"/>
    </reaction>
</comment>
<dbReference type="InterPro" id="IPR036602">
    <property type="entry name" value="tRNA_yW-synthesising-like_sf"/>
</dbReference>
<evidence type="ECO:0000259" key="10">
    <source>
        <dbReference type="Pfam" id="PF02676"/>
    </source>
</evidence>
<comment type="similarity">
    <text evidence="1">Belongs to the TYW3 family.</text>
</comment>
<evidence type="ECO:0000256" key="1">
    <source>
        <dbReference type="ARBA" id="ARBA00008569"/>
    </source>
</evidence>
<dbReference type="AlphaFoldDB" id="A0AAD9Z3W4"/>
<evidence type="ECO:0000256" key="4">
    <source>
        <dbReference type="ARBA" id="ARBA00022679"/>
    </source>
</evidence>
<evidence type="ECO:0000256" key="7">
    <source>
        <dbReference type="ARBA" id="ARBA00030554"/>
    </source>
</evidence>